<reference evidence="1" key="1">
    <citation type="journal article" date="2015" name="Nature">
        <title>Complex archaea that bridge the gap between prokaryotes and eukaryotes.</title>
        <authorList>
            <person name="Spang A."/>
            <person name="Saw J.H."/>
            <person name="Jorgensen S.L."/>
            <person name="Zaremba-Niedzwiedzka K."/>
            <person name="Martijn J."/>
            <person name="Lind A.E."/>
            <person name="van Eijk R."/>
            <person name="Schleper C."/>
            <person name="Guy L."/>
            <person name="Ettema T.J."/>
        </authorList>
    </citation>
    <scope>NUCLEOTIDE SEQUENCE</scope>
</reference>
<comment type="caution">
    <text evidence="1">The sequence shown here is derived from an EMBL/GenBank/DDBJ whole genome shotgun (WGS) entry which is preliminary data.</text>
</comment>
<accession>A0A0F8ZKN8</accession>
<name>A0A0F8ZKN8_9ZZZZ</name>
<gene>
    <name evidence="1" type="ORF">LCGC14_2683700</name>
</gene>
<evidence type="ECO:0000313" key="1">
    <source>
        <dbReference type="EMBL" id="KKK94357.1"/>
    </source>
</evidence>
<sequence length="103" mass="12071">MPGPKNFTEFFKEERDIYVQNLANAQVSCEFPLGQNRTEGFLFPRNRDPINLTQFIPFDAIKSSMDFRKMLNRRPPALQIMENKEYEAYYANKAKAMGIDLNQ</sequence>
<proteinExistence type="predicted"/>
<protein>
    <submittedName>
        <fullName evidence="1">Uncharacterized protein</fullName>
    </submittedName>
</protein>
<dbReference type="AlphaFoldDB" id="A0A0F8ZKN8"/>
<dbReference type="EMBL" id="LAZR01047380">
    <property type="protein sequence ID" value="KKK94357.1"/>
    <property type="molecule type" value="Genomic_DNA"/>
</dbReference>
<organism evidence="1">
    <name type="scientific">marine sediment metagenome</name>
    <dbReference type="NCBI Taxonomy" id="412755"/>
    <lineage>
        <taxon>unclassified sequences</taxon>
        <taxon>metagenomes</taxon>
        <taxon>ecological metagenomes</taxon>
    </lineage>
</organism>